<organism evidence="6">
    <name type="scientific">Cladocopium goreaui</name>
    <dbReference type="NCBI Taxonomy" id="2562237"/>
    <lineage>
        <taxon>Eukaryota</taxon>
        <taxon>Sar</taxon>
        <taxon>Alveolata</taxon>
        <taxon>Dinophyceae</taxon>
        <taxon>Suessiales</taxon>
        <taxon>Symbiodiniaceae</taxon>
        <taxon>Cladocopium</taxon>
    </lineage>
</organism>
<dbReference type="EMBL" id="CAMXCT020001667">
    <property type="protein sequence ID" value="CAL1145413.1"/>
    <property type="molecule type" value="Genomic_DNA"/>
</dbReference>
<proteinExistence type="predicted"/>
<dbReference type="OrthoDB" id="419616at2759"/>
<comment type="caution">
    <text evidence="6">The sequence shown here is derived from an EMBL/GenBank/DDBJ whole genome shotgun (WGS) entry which is preliminary data.</text>
</comment>
<dbReference type="InterPro" id="IPR011701">
    <property type="entry name" value="MFS"/>
</dbReference>
<evidence type="ECO:0000256" key="2">
    <source>
        <dbReference type="ARBA" id="ARBA00022692"/>
    </source>
</evidence>
<evidence type="ECO:0000256" key="4">
    <source>
        <dbReference type="ARBA" id="ARBA00023136"/>
    </source>
</evidence>
<dbReference type="GO" id="GO:0022857">
    <property type="term" value="F:transmembrane transporter activity"/>
    <property type="evidence" value="ECO:0007669"/>
    <property type="project" value="InterPro"/>
</dbReference>
<dbReference type="PANTHER" id="PTHR23507">
    <property type="entry name" value="ZGC:174356"/>
    <property type="match status" value="1"/>
</dbReference>
<keyword evidence="2" id="KW-0812">Transmembrane</keyword>
<dbReference type="EMBL" id="CAMXCT010001667">
    <property type="protein sequence ID" value="CAI3992038.1"/>
    <property type="molecule type" value="Genomic_DNA"/>
</dbReference>
<reference evidence="7 8" key="2">
    <citation type="submission" date="2024-05" db="EMBL/GenBank/DDBJ databases">
        <authorList>
            <person name="Chen Y."/>
            <person name="Shah S."/>
            <person name="Dougan E. K."/>
            <person name="Thang M."/>
            <person name="Chan C."/>
        </authorList>
    </citation>
    <scope>NUCLEOTIDE SEQUENCE [LARGE SCALE GENOMIC DNA]</scope>
</reference>
<evidence type="ECO:0000313" key="7">
    <source>
        <dbReference type="EMBL" id="CAL4779350.1"/>
    </source>
</evidence>
<keyword evidence="4" id="KW-0472">Membrane</keyword>
<dbReference type="Proteomes" id="UP001152797">
    <property type="component" value="Unassembled WGS sequence"/>
</dbReference>
<dbReference type="GO" id="GO:0016020">
    <property type="term" value="C:membrane"/>
    <property type="evidence" value="ECO:0007669"/>
    <property type="project" value="UniProtKB-SubCell"/>
</dbReference>
<dbReference type="PROSITE" id="PS50850">
    <property type="entry name" value="MFS"/>
    <property type="match status" value="1"/>
</dbReference>
<evidence type="ECO:0000313" key="6">
    <source>
        <dbReference type="EMBL" id="CAI3992038.1"/>
    </source>
</evidence>
<keyword evidence="3" id="KW-1133">Transmembrane helix</keyword>
<comment type="subcellular location">
    <subcellularLocation>
        <location evidence="1">Membrane</location>
        <topology evidence="1">Multi-pass membrane protein</topology>
    </subcellularLocation>
</comment>
<dbReference type="Gene3D" id="1.20.1250.20">
    <property type="entry name" value="MFS general substrate transporter like domains"/>
    <property type="match status" value="1"/>
</dbReference>
<dbReference type="Pfam" id="PF07690">
    <property type="entry name" value="MFS_1"/>
    <property type="match status" value="1"/>
</dbReference>
<evidence type="ECO:0000259" key="5">
    <source>
        <dbReference type="PROSITE" id="PS50850"/>
    </source>
</evidence>
<reference evidence="6" key="1">
    <citation type="submission" date="2022-10" db="EMBL/GenBank/DDBJ databases">
        <authorList>
            <person name="Chen Y."/>
            <person name="Dougan E. K."/>
            <person name="Chan C."/>
            <person name="Rhodes N."/>
            <person name="Thang M."/>
        </authorList>
    </citation>
    <scope>NUCLEOTIDE SEQUENCE</scope>
</reference>
<feature type="domain" description="Major facilitator superfamily (MFS) profile" evidence="5">
    <location>
        <begin position="24"/>
        <end position="436"/>
    </location>
</feature>
<evidence type="ECO:0000256" key="1">
    <source>
        <dbReference type="ARBA" id="ARBA00004141"/>
    </source>
</evidence>
<dbReference type="InterPro" id="IPR020846">
    <property type="entry name" value="MFS_dom"/>
</dbReference>
<dbReference type="SUPFAM" id="SSF103473">
    <property type="entry name" value="MFS general substrate transporter"/>
    <property type="match status" value="1"/>
</dbReference>
<gene>
    <name evidence="6" type="ORF">C1SCF055_LOCUS18893</name>
</gene>
<protein>
    <submittedName>
        <fullName evidence="7">Tetracycline resistance protein, class H</fullName>
    </submittedName>
</protein>
<evidence type="ECO:0000256" key="3">
    <source>
        <dbReference type="ARBA" id="ARBA00022989"/>
    </source>
</evidence>
<dbReference type="AlphaFoldDB" id="A0A9P1CJE0"/>
<dbReference type="InterPro" id="IPR036259">
    <property type="entry name" value="MFS_trans_sf"/>
</dbReference>
<sequence length="436" mass="46842">MASLKKKDQEDSSLARRNSADNFMVSLRAIAAAISCAGTATLQARQLLITQTAAPFGESALTQATSGLATAYSLGSVVEFFLSPSFGRLSDRFGRKPVMLFLMIGPALMRALCAVVKEPFFRIRLLWLDFASARAIGIQPFMGMCGTMISDVYKADEQPGARSQLVAAQAFGSILGNYLSGWWNARAGPESTYLCTAGVPILTLLFGSFCLQETNNAKKNNHEIQGAKASNLAGSKSYLGLLLDPECCLLAGALGLYEFMNYPPMNSVSILFMKERLNWGPLQAGRFASGHALAVFTGSLLAGRLIQVFGKYYVSLTNVLTALAFFMWAKAKNGWSLVASLLPLSFGTGGNAVLLTRFVERAVSLGWTRGEATGVVQAVGAVARMAAPQLFTRLWLRAVAQKGQSALPLGAPMLSVSVIALLQEILYRCSLLVRSR</sequence>
<dbReference type="EMBL" id="CAMXCT030001667">
    <property type="protein sequence ID" value="CAL4779350.1"/>
    <property type="molecule type" value="Genomic_DNA"/>
</dbReference>
<name>A0A9P1CJE0_9DINO</name>
<evidence type="ECO:0000313" key="8">
    <source>
        <dbReference type="Proteomes" id="UP001152797"/>
    </source>
</evidence>
<dbReference type="PANTHER" id="PTHR23507:SF1">
    <property type="entry name" value="FI18259P1-RELATED"/>
    <property type="match status" value="1"/>
</dbReference>
<accession>A0A9P1CJE0</accession>
<keyword evidence="8" id="KW-1185">Reference proteome</keyword>